<gene>
    <name evidence="2" type="ORF">PRUPE_3G165700</name>
</gene>
<feature type="compositionally biased region" description="Basic and acidic residues" evidence="1">
    <location>
        <begin position="38"/>
        <end position="54"/>
    </location>
</feature>
<proteinExistence type="predicted"/>
<name>A0A251Q123_PRUPE</name>
<sequence>MIQWFMNHVITSNLPTYHTWMDHGQLVLGMHPTKHTKLKEERNRRERMRKEQRWKTKRKIMVNSKIQSTFNTKC</sequence>
<reference evidence="2 3" key="1">
    <citation type="journal article" date="2013" name="Nat. Genet.">
        <title>The high-quality draft genome of peach (Prunus persica) identifies unique patterns of genetic diversity, domestication and genome evolution.</title>
        <authorList>
            <consortium name="International Peach Genome Initiative"/>
            <person name="Verde I."/>
            <person name="Abbott A.G."/>
            <person name="Scalabrin S."/>
            <person name="Jung S."/>
            <person name="Shu S."/>
            <person name="Marroni F."/>
            <person name="Zhebentyayeva T."/>
            <person name="Dettori M.T."/>
            <person name="Grimwood J."/>
            <person name="Cattonaro F."/>
            <person name="Zuccolo A."/>
            <person name="Rossini L."/>
            <person name="Jenkins J."/>
            <person name="Vendramin E."/>
            <person name="Meisel L.A."/>
            <person name="Decroocq V."/>
            <person name="Sosinski B."/>
            <person name="Prochnik S."/>
            <person name="Mitros T."/>
            <person name="Policriti A."/>
            <person name="Cipriani G."/>
            <person name="Dondini L."/>
            <person name="Ficklin S."/>
            <person name="Goodstein D.M."/>
            <person name="Xuan P."/>
            <person name="Del Fabbro C."/>
            <person name="Aramini V."/>
            <person name="Copetti D."/>
            <person name="Gonzalez S."/>
            <person name="Horner D.S."/>
            <person name="Falchi R."/>
            <person name="Lucas S."/>
            <person name="Mica E."/>
            <person name="Maldonado J."/>
            <person name="Lazzari B."/>
            <person name="Bielenberg D."/>
            <person name="Pirona R."/>
            <person name="Miculan M."/>
            <person name="Barakat A."/>
            <person name="Testolin R."/>
            <person name="Stella A."/>
            <person name="Tartarini S."/>
            <person name="Tonutti P."/>
            <person name="Arus P."/>
            <person name="Orellana A."/>
            <person name="Wells C."/>
            <person name="Main D."/>
            <person name="Vizzotto G."/>
            <person name="Silva H."/>
            <person name="Salamini F."/>
            <person name="Schmutz J."/>
            <person name="Morgante M."/>
            <person name="Rokhsar D.S."/>
        </authorList>
    </citation>
    <scope>NUCLEOTIDE SEQUENCE [LARGE SCALE GENOMIC DNA]</scope>
    <source>
        <strain evidence="3">cv. Nemared</strain>
    </source>
</reference>
<evidence type="ECO:0000256" key="1">
    <source>
        <dbReference type="SAM" id="MobiDB-lite"/>
    </source>
</evidence>
<dbReference type="AlphaFoldDB" id="A0A251Q123"/>
<evidence type="ECO:0000313" key="3">
    <source>
        <dbReference type="Proteomes" id="UP000006882"/>
    </source>
</evidence>
<dbReference type="Gramene" id="ONI17536">
    <property type="protein sequence ID" value="ONI17536"/>
    <property type="gene ID" value="PRUPE_3G165700"/>
</dbReference>
<dbReference type="Proteomes" id="UP000006882">
    <property type="component" value="Chromosome G3"/>
</dbReference>
<evidence type="ECO:0000313" key="2">
    <source>
        <dbReference type="EMBL" id="ONI17536.1"/>
    </source>
</evidence>
<dbReference type="EMBL" id="CM007653">
    <property type="protein sequence ID" value="ONI17536.1"/>
    <property type="molecule type" value="Genomic_DNA"/>
</dbReference>
<organism evidence="2 3">
    <name type="scientific">Prunus persica</name>
    <name type="common">Peach</name>
    <name type="synonym">Amygdalus persica</name>
    <dbReference type="NCBI Taxonomy" id="3760"/>
    <lineage>
        <taxon>Eukaryota</taxon>
        <taxon>Viridiplantae</taxon>
        <taxon>Streptophyta</taxon>
        <taxon>Embryophyta</taxon>
        <taxon>Tracheophyta</taxon>
        <taxon>Spermatophyta</taxon>
        <taxon>Magnoliopsida</taxon>
        <taxon>eudicotyledons</taxon>
        <taxon>Gunneridae</taxon>
        <taxon>Pentapetalae</taxon>
        <taxon>rosids</taxon>
        <taxon>fabids</taxon>
        <taxon>Rosales</taxon>
        <taxon>Rosaceae</taxon>
        <taxon>Amygdaloideae</taxon>
        <taxon>Amygdaleae</taxon>
        <taxon>Prunus</taxon>
    </lineage>
</organism>
<feature type="region of interest" description="Disordered" evidence="1">
    <location>
        <begin position="36"/>
        <end position="57"/>
    </location>
</feature>
<protein>
    <submittedName>
        <fullName evidence="2">Uncharacterized protein</fullName>
    </submittedName>
</protein>
<keyword evidence="3" id="KW-1185">Reference proteome</keyword>
<accession>A0A251Q123</accession>